<dbReference type="KEGG" id="nti:DNFV4_04034"/>
<evidence type="ECO:0000313" key="3">
    <source>
        <dbReference type="Proteomes" id="UP001179121"/>
    </source>
</evidence>
<reference evidence="2" key="1">
    <citation type="submission" date="2022-10" db="EMBL/GenBank/DDBJ databases">
        <authorList>
            <person name="Koch H."/>
        </authorList>
    </citation>
    <scope>NUCLEOTIDE SEQUENCE</scope>
    <source>
        <strain evidence="2">DNF</strain>
    </source>
</reference>
<dbReference type="Proteomes" id="UP001179121">
    <property type="component" value="Chromosome"/>
</dbReference>
<keyword evidence="3" id="KW-1185">Reference proteome</keyword>
<accession>A0AA86N2G8</accession>
<evidence type="ECO:0000259" key="1">
    <source>
        <dbReference type="Pfam" id="PF13699"/>
    </source>
</evidence>
<dbReference type="InterPro" id="IPR025295">
    <property type="entry name" value="eCIS_core_dom"/>
</dbReference>
<name>A0AA86N2G8_9BACT</name>
<sequence length="543" mass="57919">MPMRAGLLQRRCSCGGAAGFGGACEACQEKKVPLEPVQAKLRINEPGDAYEQEADRVAEQVMRMPAGEIRARQQDGATRPLMRRRAMETAEGIAEAPPIVHEVLSSSGQPLDAATRAFFEPRFGHDFSKVRIHAGAPAEQSARDMNAHAYTMGHHIVFGAGQFLPGTIEGRRLMAHELTHVVQQTGTNRIRLDQRADTGGLSTEIVQSTAASGVVQRQPAGKTEAAYQKLVKQGKWCRDSEESGKLHPGLQCYREIPPSRGYPPGDQVCFSKETGKFVESSPDFISAVSGQRQDGTCDIPMGFTDPPQPFTQRGRRALGHLIADIATEDPDLIGRHFGRLSGVAMGIALPKGLDSDLASFAVPAILGFLAGELGERGLPRLNRLARRHGFLPTISLGAGSHLGLGLGVGLEKRDRPLPLVPINTYLTFNFESSLSLSGPGESSTFLAKVGVRIDPGKQGGLFALGSIGAGLAAGGDVSAAASAEVGAGIRATDFLDVQLVRETVAGDVQEGATYWLTLKLTAPQRVLQGHRKVPTPKKGRGRK</sequence>
<evidence type="ECO:0000313" key="2">
    <source>
        <dbReference type="EMBL" id="CAI4033593.1"/>
    </source>
</evidence>
<gene>
    <name evidence="2" type="ORF">DNFV4_04034</name>
</gene>
<feature type="domain" description="eCIS core" evidence="1">
    <location>
        <begin position="110"/>
        <end position="187"/>
    </location>
</feature>
<proteinExistence type="predicted"/>
<protein>
    <recommendedName>
        <fullName evidence="1">eCIS core domain-containing protein</fullName>
    </recommendedName>
</protein>
<dbReference type="EMBL" id="OX365700">
    <property type="protein sequence ID" value="CAI4033593.1"/>
    <property type="molecule type" value="Genomic_DNA"/>
</dbReference>
<dbReference type="PROSITE" id="PS51257">
    <property type="entry name" value="PROKAR_LIPOPROTEIN"/>
    <property type="match status" value="1"/>
</dbReference>
<organism evidence="2 3">
    <name type="scientific">Nitrospira tepida</name>
    <dbReference type="NCBI Taxonomy" id="2973512"/>
    <lineage>
        <taxon>Bacteria</taxon>
        <taxon>Pseudomonadati</taxon>
        <taxon>Nitrospirota</taxon>
        <taxon>Nitrospiria</taxon>
        <taxon>Nitrospirales</taxon>
        <taxon>Nitrospiraceae</taxon>
        <taxon>Nitrospira</taxon>
    </lineage>
</organism>
<dbReference type="Pfam" id="PF13699">
    <property type="entry name" value="eCIS_core"/>
    <property type="match status" value="1"/>
</dbReference>
<dbReference type="AlphaFoldDB" id="A0AA86N2G8"/>